<dbReference type="SUPFAM" id="SSF52821">
    <property type="entry name" value="Rhodanese/Cell cycle control phosphatase"/>
    <property type="match status" value="2"/>
</dbReference>
<keyword evidence="2 4" id="KW-0808">Transferase</keyword>
<dbReference type="InterPro" id="IPR001763">
    <property type="entry name" value="Rhodanese-like_dom"/>
</dbReference>
<name>A0A6J4VK23_9BACT</name>
<reference evidence="4" key="1">
    <citation type="submission" date="2020-02" db="EMBL/GenBank/DDBJ databases">
        <authorList>
            <person name="Meier V. D."/>
        </authorList>
    </citation>
    <scope>NUCLEOTIDE SEQUENCE</scope>
    <source>
        <strain evidence="4">AVDCRST_MAG49</strain>
    </source>
</reference>
<protein>
    <recommendedName>
        <fullName evidence="2">Sulfurtransferase</fullName>
    </recommendedName>
</protein>
<dbReference type="AlphaFoldDB" id="A0A6J4VK23"/>
<dbReference type="InterPro" id="IPR001307">
    <property type="entry name" value="Thiosulphate_STrfase_CS"/>
</dbReference>
<dbReference type="SMART" id="SM00450">
    <property type="entry name" value="RHOD"/>
    <property type="match status" value="2"/>
</dbReference>
<dbReference type="CDD" id="cd01449">
    <property type="entry name" value="TST_Repeat_2"/>
    <property type="match status" value="1"/>
</dbReference>
<feature type="domain" description="Rhodanese" evidence="3">
    <location>
        <begin position="168"/>
        <end position="288"/>
    </location>
</feature>
<evidence type="ECO:0000259" key="3">
    <source>
        <dbReference type="PROSITE" id="PS50206"/>
    </source>
</evidence>
<feature type="domain" description="Rhodanese" evidence="3">
    <location>
        <begin position="30"/>
        <end position="137"/>
    </location>
</feature>
<organism evidence="4">
    <name type="scientific">uncultured Thermomicrobiales bacterium</name>
    <dbReference type="NCBI Taxonomy" id="1645740"/>
    <lineage>
        <taxon>Bacteria</taxon>
        <taxon>Pseudomonadati</taxon>
        <taxon>Thermomicrobiota</taxon>
        <taxon>Thermomicrobia</taxon>
        <taxon>Thermomicrobiales</taxon>
        <taxon>environmental samples</taxon>
    </lineage>
</organism>
<evidence type="ECO:0000313" key="4">
    <source>
        <dbReference type="EMBL" id="CAA9580251.1"/>
    </source>
</evidence>
<proteinExistence type="predicted"/>
<dbReference type="Gene3D" id="3.40.250.10">
    <property type="entry name" value="Rhodanese-like domain"/>
    <property type="match status" value="2"/>
</dbReference>
<dbReference type="Pfam" id="PF00581">
    <property type="entry name" value="Rhodanese"/>
    <property type="match status" value="2"/>
</dbReference>
<dbReference type="PANTHER" id="PTHR43855:SF1">
    <property type="entry name" value="THIOSULFATE SULFURTRANSFERASE"/>
    <property type="match status" value="1"/>
</dbReference>
<dbReference type="InterPro" id="IPR036873">
    <property type="entry name" value="Rhodanese-like_dom_sf"/>
</dbReference>
<dbReference type="GO" id="GO:0004792">
    <property type="term" value="F:thiosulfate-cyanide sulfurtransferase activity"/>
    <property type="evidence" value="ECO:0007669"/>
    <property type="project" value="InterPro"/>
</dbReference>
<dbReference type="PROSITE" id="PS00380">
    <property type="entry name" value="RHODANESE_1"/>
    <property type="match status" value="1"/>
</dbReference>
<accession>A0A6J4VK23</accession>
<dbReference type="InterPro" id="IPR051126">
    <property type="entry name" value="Thiosulfate_sulfurtransferase"/>
</dbReference>
<dbReference type="EMBL" id="CADCWG010000329">
    <property type="protein sequence ID" value="CAA9580251.1"/>
    <property type="molecule type" value="Genomic_DNA"/>
</dbReference>
<gene>
    <name evidence="4" type="ORF">AVDCRST_MAG49-4764</name>
</gene>
<evidence type="ECO:0000256" key="1">
    <source>
        <dbReference type="ARBA" id="ARBA00022737"/>
    </source>
</evidence>
<dbReference type="PANTHER" id="PTHR43855">
    <property type="entry name" value="THIOSULFATE SULFURTRANSFERASE"/>
    <property type="match status" value="1"/>
</dbReference>
<evidence type="ECO:0000256" key="2">
    <source>
        <dbReference type="RuleBase" id="RU000507"/>
    </source>
</evidence>
<keyword evidence="1" id="KW-0677">Repeat</keyword>
<sequence>MVLQDTAQEARGYAHPEVLVSTQWVADHLDDPKVRIVESDEDILLYEIGHVPGAVKLDWHTDLQDQVRRDFVDRAGFEELMAKAGIANDTTVVFYGDKNNWYACYTFWLFKYYGHVDCRVMDGGRQKWTDESRPLTREVPNHRTTTYRAQDPDPTIRAFREDVLAMVNAGATALVDVRSPQEYTGEVIHMLGYPQEGAQRGGHVKGARNIPWGKAANPDGTFKTPDELRALYAGEGITPDRDVVAYCRIGERSSHTWFVLKYLLGYPNVRNYDGSWTEYGSLVNVPIEKGPSGSPA</sequence>
<dbReference type="CDD" id="cd01448">
    <property type="entry name" value="TST_Repeat_1"/>
    <property type="match status" value="1"/>
</dbReference>
<dbReference type="PROSITE" id="PS50206">
    <property type="entry name" value="RHODANESE_3"/>
    <property type="match status" value="2"/>
</dbReference>
<dbReference type="PROSITE" id="PS00683">
    <property type="entry name" value="RHODANESE_2"/>
    <property type="match status" value="1"/>
</dbReference>